<keyword evidence="3" id="KW-1185">Reference proteome</keyword>
<accession>A0A9Q4II67</accession>
<keyword evidence="1" id="KW-1003">Cell membrane</keyword>
<dbReference type="GO" id="GO:0005886">
    <property type="term" value="C:plasma membrane"/>
    <property type="evidence" value="ECO:0007669"/>
    <property type="project" value="UniProtKB-SubCell"/>
</dbReference>
<dbReference type="InterPro" id="IPR002696">
    <property type="entry name" value="Membr_insert_effic_factor_YidD"/>
</dbReference>
<evidence type="ECO:0000256" key="1">
    <source>
        <dbReference type="HAMAP-Rule" id="MF_00386"/>
    </source>
</evidence>
<sequence length="95" mass="10087">MAYFNFAGGEIPVARRPVAKLLVGLIRGYQKCISPLKMGGTCRFMPVCSAYALEAVSRHGAVRGGAMAAARLCKCGPWHPGGYDPVPGSIEMSEE</sequence>
<name>A0A9Q4II67_9CORY</name>
<dbReference type="HAMAP" id="MF_00386">
    <property type="entry name" value="UPF0161_YidD"/>
    <property type="match status" value="1"/>
</dbReference>
<comment type="caution">
    <text evidence="2">The sequence shown here is derived from an EMBL/GenBank/DDBJ whole genome shotgun (WGS) entry which is preliminary data.</text>
</comment>
<evidence type="ECO:0000313" key="2">
    <source>
        <dbReference type="EMBL" id="MCZ2221392.1"/>
    </source>
</evidence>
<dbReference type="SMART" id="SM01234">
    <property type="entry name" value="Haemolytic"/>
    <property type="match status" value="1"/>
</dbReference>
<comment type="function">
    <text evidence="1">Could be involved in insertion of integral membrane proteins into the membrane.</text>
</comment>
<dbReference type="PANTHER" id="PTHR33383:SF1">
    <property type="entry name" value="MEMBRANE PROTEIN INSERTION EFFICIENCY FACTOR-RELATED"/>
    <property type="match status" value="1"/>
</dbReference>
<dbReference type="EMBL" id="JANRML010000010">
    <property type="protein sequence ID" value="MCZ2221392.1"/>
    <property type="molecule type" value="Genomic_DNA"/>
</dbReference>
<evidence type="ECO:0000313" key="3">
    <source>
        <dbReference type="Proteomes" id="UP001071110"/>
    </source>
</evidence>
<dbReference type="Proteomes" id="UP001071110">
    <property type="component" value="Unassembled WGS sequence"/>
</dbReference>
<dbReference type="RefSeq" id="WP_269028039.1">
    <property type="nucleotide sequence ID" value="NZ_BAABDP010000002.1"/>
</dbReference>
<dbReference type="PANTHER" id="PTHR33383">
    <property type="entry name" value="MEMBRANE PROTEIN INSERTION EFFICIENCY FACTOR-RELATED"/>
    <property type="match status" value="1"/>
</dbReference>
<organism evidence="2 3">
    <name type="scientific">Corynebacterium pilbarense</name>
    <dbReference type="NCBI Taxonomy" id="1288393"/>
    <lineage>
        <taxon>Bacteria</taxon>
        <taxon>Bacillati</taxon>
        <taxon>Actinomycetota</taxon>
        <taxon>Actinomycetes</taxon>
        <taxon>Mycobacteriales</taxon>
        <taxon>Corynebacteriaceae</taxon>
        <taxon>Corynebacterium</taxon>
    </lineage>
</organism>
<dbReference type="AlphaFoldDB" id="A0A9Q4II67"/>
<gene>
    <name evidence="2" type="primary">yidD</name>
    <name evidence="2" type="ORF">NUW87_08400</name>
</gene>
<comment type="subcellular location">
    <subcellularLocation>
        <location evidence="1">Cell membrane</location>
        <topology evidence="1">Peripheral membrane protein</topology>
        <orientation evidence="1">Cytoplasmic side</orientation>
    </subcellularLocation>
</comment>
<comment type="similarity">
    <text evidence="1">Belongs to the UPF0161 family.</text>
</comment>
<dbReference type="Pfam" id="PF01809">
    <property type="entry name" value="YidD"/>
    <property type="match status" value="1"/>
</dbReference>
<keyword evidence="1" id="KW-0472">Membrane</keyword>
<dbReference type="NCBIfam" id="TIGR00278">
    <property type="entry name" value="membrane protein insertion efficiency factor YidD"/>
    <property type="match status" value="1"/>
</dbReference>
<proteinExistence type="inferred from homology"/>
<protein>
    <recommendedName>
        <fullName evidence="1">Putative membrane protein insertion efficiency factor</fullName>
    </recommendedName>
</protein>
<reference evidence="2" key="1">
    <citation type="submission" date="2022-08" db="EMBL/GenBank/DDBJ databases">
        <title>Corynebacterium sp. nov., isolated from clinical breast specimens.</title>
        <authorList>
            <person name="Zhang T."/>
        </authorList>
    </citation>
    <scope>NUCLEOTIDE SEQUENCE</scope>
    <source>
        <strain evidence="2">CCUG 57942</strain>
    </source>
</reference>